<dbReference type="Gene3D" id="2.115.10.20">
    <property type="entry name" value="Glycosyl hydrolase domain, family 43"/>
    <property type="match status" value="1"/>
</dbReference>
<dbReference type="InterPro" id="IPR048913">
    <property type="entry name" value="BetaGal_gal-bd"/>
</dbReference>
<comment type="similarity">
    <text evidence="2">Belongs to the glycosyl hydrolase 43 family.</text>
</comment>
<accession>A0A3D9FU29</accession>
<dbReference type="Gene3D" id="3.20.20.80">
    <property type="entry name" value="Glycosidases"/>
    <property type="match status" value="1"/>
</dbReference>
<evidence type="ECO:0000313" key="11">
    <source>
        <dbReference type="Proteomes" id="UP000257004"/>
    </source>
</evidence>
<dbReference type="PRINTS" id="PR00742">
    <property type="entry name" value="GLHYDRLASE35"/>
</dbReference>
<dbReference type="InterPro" id="IPR001944">
    <property type="entry name" value="Glycoside_Hdrlase_35"/>
</dbReference>
<dbReference type="Gene3D" id="2.60.120.200">
    <property type="match status" value="1"/>
</dbReference>
<dbReference type="InterPro" id="IPR023296">
    <property type="entry name" value="Glyco_hydro_beta-prop_sf"/>
</dbReference>
<evidence type="ECO:0000313" key="10">
    <source>
        <dbReference type="EMBL" id="RED23444.1"/>
    </source>
</evidence>
<evidence type="ECO:0000256" key="3">
    <source>
        <dbReference type="ARBA" id="ARBA00022801"/>
    </source>
</evidence>
<dbReference type="Pfam" id="PF01301">
    <property type="entry name" value="Glyco_hydro_35"/>
    <property type="match status" value="1"/>
</dbReference>
<dbReference type="InterPro" id="IPR006710">
    <property type="entry name" value="Glyco_hydro_43"/>
</dbReference>
<comment type="caution">
    <text evidence="10">The sequence shown here is derived from an EMBL/GenBank/DDBJ whole genome shotgun (WGS) entry which is preliminary data.</text>
</comment>
<dbReference type="InterPro" id="IPR031330">
    <property type="entry name" value="Gly_Hdrlase_35_cat"/>
</dbReference>
<dbReference type="SUPFAM" id="SSF51445">
    <property type="entry name" value="(Trans)glycosidases"/>
    <property type="match status" value="1"/>
</dbReference>
<dbReference type="InterPro" id="IPR008979">
    <property type="entry name" value="Galactose-bd-like_sf"/>
</dbReference>
<evidence type="ECO:0000256" key="5">
    <source>
        <dbReference type="PIRSR" id="PIRSR606710-1"/>
    </source>
</evidence>
<dbReference type="PANTHER" id="PTHR42812">
    <property type="entry name" value="BETA-XYLOSIDASE"/>
    <property type="match status" value="1"/>
</dbReference>
<keyword evidence="4" id="KW-0326">Glycosidase</keyword>
<dbReference type="GO" id="GO:0004553">
    <property type="term" value="F:hydrolase activity, hydrolyzing O-glycosyl compounds"/>
    <property type="evidence" value="ECO:0007669"/>
    <property type="project" value="InterPro"/>
</dbReference>
<gene>
    <name evidence="10" type="ORF">BD847_2497</name>
</gene>
<organism evidence="10 11">
    <name type="scientific">Flavobacterium cutihirudinis</name>
    <dbReference type="NCBI Taxonomy" id="1265740"/>
    <lineage>
        <taxon>Bacteria</taxon>
        <taxon>Pseudomonadati</taxon>
        <taxon>Bacteroidota</taxon>
        <taxon>Flavobacteriia</taxon>
        <taxon>Flavobacteriales</taxon>
        <taxon>Flavobacteriaceae</taxon>
        <taxon>Flavobacterium</taxon>
    </lineage>
</organism>
<dbReference type="InterPro" id="IPR013320">
    <property type="entry name" value="ConA-like_dom_sf"/>
</dbReference>
<feature type="site" description="Important for catalytic activity, responsible for pKa modulation of the active site Glu and correct orientation of both the proton donor and substrate" evidence="6">
    <location>
        <position position="163"/>
    </location>
</feature>
<feature type="active site" description="Proton donor" evidence="5">
    <location>
        <position position="212"/>
    </location>
</feature>
<dbReference type="CDD" id="cd09001">
    <property type="entry name" value="GH43_FsAxh1-like"/>
    <property type="match status" value="1"/>
</dbReference>
<keyword evidence="11" id="KW-1185">Reference proteome</keyword>
<dbReference type="Pfam" id="PF17851">
    <property type="entry name" value="GH43_C2"/>
    <property type="match status" value="1"/>
</dbReference>
<reference evidence="10 11" key="1">
    <citation type="submission" date="2018-07" db="EMBL/GenBank/DDBJ databases">
        <title>Genomic Encyclopedia of Archaeal and Bacterial Type Strains, Phase II (KMG-II): from individual species to whole genera.</title>
        <authorList>
            <person name="Goeker M."/>
        </authorList>
    </citation>
    <scope>NUCLEOTIDE SEQUENCE [LARGE SCALE GENOMIC DNA]</scope>
    <source>
        <strain evidence="10 11">DSM 25795</strain>
    </source>
</reference>
<dbReference type="Pfam" id="PF21467">
    <property type="entry name" value="BetaGal_gal-bd"/>
    <property type="match status" value="1"/>
</dbReference>
<dbReference type="SUPFAM" id="SSF75005">
    <property type="entry name" value="Arabinanase/levansucrase/invertase"/>
    <property type="match status" value="1"/>
</dbReference>
<keyword evidence="3" id="KW-0378">Hydrolase</keyword>
<evidence type="ECO:0000256" key="6">
    <source>
        <dbReference type="PIRSR" id="PIRSR606710-2"/>
    </source>
</evidence>
<name>A0A3D9FU29_9FLAO</name>
<feature type="active site" description="Proton acceptor" evidence="5">
    <location>
        <position position="50"/>
    </location>
</feature>
<dbReference type="InterPro" id="IPR017853">
    <property type="entry name" value="GH"/>
</dbReference>
<dbReference type="GO" id="GO:0005975">
    <property type="term" value="P:carbohydrate metabolic process"/>
    <property type="evidence" value="ECO:0007669"/>
    <property type="project" value="InterPro"/>
</dbReference>
<feature type="domain" description="Glycoside hydrolase 35 catalytic" evidence="7">
    <location>
        <begin position="549"/>
        <end position="877"/>
    </location>
</feature>
<feature type="domain" description="Beta-xylosidase C-terminal Concanavalin A-like" evidence="8">
    <location>
        <begin position="334"/>
        <end position="518"/>
    </location>
</feature>
<comment type="similarity">
    <text evidence="1">Belongs to the glycosyl hydrolase 35 family.</text>
</comment>
<evidence type="ECO:0000256" key="4">
    <source>
        <dbReference type="ARBA" id="ARBA00023295"/>
    </source>
</evidence>
<dbReference type="Pfam" id="PF04616">
    <property type="entry name" value="Glyco_hydro_43"/>
    <property type="match status" value="1"/>
</dbReference>
<evidence type="ECO:0000256" key="1">
    <source>
        <dbReference type="ARBA" id="ARBA00009809"/>
    </source>
</evidence>
<dbReference type="PANTHER" id="PTHR42812:SF12">
    <property type="entry name" value="BETA-XYLOSIDASE-RELATED"/>
    <property type="match status" value="1"/>
</dbReference>
<feature type="domain" description="Beta-galactosidase galactose-binding" evidence="9">
    <location>
        <begin position="1234"/>
        <end position="1295"/>
    </location>
</feature>
<evidence type="ECO:0000259" key="8">
    <source>
        <dbReference type="Pfam" id="PF17851"/>
    </source>
</evidence>
<dbReference type="EMBL" id="QRDQ01000009">
    <property type="protein sequence ID" value="RED23444.1"/>
    <property type="molecule type" value="Genomic_DNA"/>
</dbReference>
<dbReference type="InterPro" id="IPR051795">
    <property type="entry name" value="Glycosyl_Hydrlase_43"/>
</dbReference>
<dbReference type="SUPFAM" id="SSF49899">
    <property type="entry name" value="Concanavalin A-like lectins/glucanases"/>
    <property type="match status" value="1"/>
</dbReference>
<evidence type="ECO:0000259" key="7">
    <source>
        <dbReference type="Pfam" id="PF01301"/>
    </source>
</evidence>
<evidence type="ECO:0000259" key="9">
    <source>
        <dbReference type="Pfam" id="PF21467"/>
    </source>
</evidence>
<dbReference type="RefSeq" id="WP_208641800.1">
    <property type="nucleotide sequence ID" value="NZ_QRDQ01000009.1"/>
</dbReference>
<dbReference type="SUPFAM" id="SSF49785">
    <property type="entry name" value="Galactose-binding domain-like"/>
    <property type="match status" value="1"/>
</dbReference>
<proteinExistence type="inferred from homology"/>
<dbReference type="Proteomes" id="UP000257004">
    <property type="component" value="Unassembled WGS sequence"/>
</dbReference>
<sequence length="1321" mass="149999">MKKVFWLFLFIFLVKGTILTAQIKTTAPIWTPDNGDGTFKNPLLWGDWPDPDLIRVDDEFYFVSTSMHYVPGCPILKSKDLVNWEMASYALEKYTEDSRYNLQGGDRYLRGSWASTIRHHNGLFYVGFCTPKWDKEKGNFSICTAKDINGPWTRTIFPEYLYDPGLFFDDDGKVYVAHGQQKLYITELNADALSVKTPQKEIYDNREYPYLEGSHLYKIKGKYYLLGSTGGTAGRQVCLRSDNIYGPYESKVIINDDHTYPGNGLHQGGMVQLKDGSWWFIIMQDRGPIGRTPNLEPVTWVDGWPMLGVDGKGVDNFKKPNVGKTYPIKVPATSDEFNSPNLGLQWQWNHNPNDKKWSLKERKGYMRLKALKANRLYEAQNTLTQRVQGPYSTGTVEMETKGLKDGNTAGFGIFQMPYAYVAIQQKGKEKNIVMVNNDTIIASVKFTGSKVWFKANVTHENYLATFEYSTDGQKFQSIGNTLKMGLGLDWTANRFALFNFSTTAAGIDGFADFNWFHFNNDNAFKKEEALLIPKKFTNPDRVRYDGKGMIIEGKEFFTYSAAFHYFRCPQELWRDRFKKIKEAGFNTVETYVPWNWHEREMPASIDDYSKFDFTDLLAWLKMAHEEFGFYTIVRPGPFICAEWSGGGYPQWLAKYTPGNDTFWLRSADPEHIKWSQHWYKAVCKAVEKEQISHKAKGEKGIILFQIENEYNHDDSTNKEVLLKGLYKSVKDNGIDIPMFTCLTEECRRSNDAELSQVFDSDNYYVGLNDAPSCAIRMTDLRNKQPDSPGFVTELQGGWFSLVTGRLSEDNYSDARHYKAINLMSLLGGASGLNAYMFFGGTHFAGWGARGMTTSYDYNAPIKENGALSPKYYVAQKIGDFLKVYGTKLMQSEGGPCDLMIDGKPAPKNLFGGVRMAPDGTKFVFLHNTDDKKPFSGKVTLTPGKINKGSEPIYNINQNGEKVLIETNEVKKEVINIPSFDVDFELADLDAKVLVIAPGKNASEGKWWPMNVESVKKASVDKSVRISKVLKKDDPEEKAKWIPLKTETSLSENGVTDFRYSYYRSNIKLTAAEAASQNKLLFNMFTRDIVNAQINGHIAKRIAPEKADAQSWPTRDCFIRIGSDVFDNQFDVSGLLKEGNNEIVVVYENLGHAHGYMPMEELAGVKRAGLSDVTTKINHELKWEIAKDLAGITEGFTQPELKTSGWKKINLDTKTELLKKGNGAQIKTSPTNLVTWYRAEFELPENTDAATTWKLLINASGNGYMYLNGHNIGRHWEAGPQREFYLPECWLRFGKNEKNVISIQLRQTENGAAIKGMEITEY</sequence>
<dbReference type="InterPro" id="IPR041542">
    <property type="entry name" value="GH43_C2"/>
</dbReference>
<protein>
    <submittedName>
        <fullName evidence="10">Beta-xylosidase</fullName>
    </submittedName>
</protein>
<dbReference type="Gene3D" id="2.60.120.260">
    <property type="entry name" value="Galactose-binding domain-like"/>
    <property type="match status" value="1"/>
</dbReference>
<evidence type="ECO:0000256" key="2">
    <source>
        <dbReference type="ARBA" id="ARBA00009865"/>
    </source>
</evidence>